<evidence type="ECO:0000313" key="7">
    <source>
        <dbReference type="EMBL" id="KAG0539813.1"/>
    </source>
</evidence>
<dbReference type="Pfam" id="PF00201">
    <property type="entry name" value="UDPGT"/>
    <property type="match status" value="1"/>
</dbReference>
<dbReference type="Pfam" id="PF26168">
    <property type="entry name" value="Glyco_transf_N"/>
    <property type="match status" value="1"/>
</dbReference>
<comment type="similarity">
    <text evidence="1 4">Belongs to the UDP-glycosyltransferase family.</text>
</comment>
<reference evidence="7" key="1">
    <citation type="journal article" date="2019" name="BMC Genomics">
        <title>A new reference genome for Sorghum bicolor reveals high levels of sequence similarity between sweet and grain genotypes: implications for the genetics of sugar metabolism.</title>
        <authorList>
            <person name="Cooper E.A."/>
            <person name="Brenton Z.W."/>
            <person name="Flinn B.S."/>
            <person name="Jenkins J."/>
            <person name="Shu S."/>
            <person name="Flowers D."/>
            <person name="Luo F."/>
            <person name="Wang Y."/>
            <person name="Xia P."/>
            <person name="Barry K."/>
            <person name="Daum C."/>
            <person name="Lipzen A."/>
            <person name="Yoshinaga Y."/>
            <person name="Schmutz J."/>
            <person name="Saski C."/>
            <person name="Vermerris W."/>
            <person name="Kresovich S."/>
        </authorList>
    </citation>
    <scope>NUCLEOTIDE SEQUENCE</scope>
</reference>
<dbReference type="EMBL" id="CM027682">
    <property type="protein sequence ID" value="KAG0539813.1"/>
    <property type="molecule type" value="Genomic_DNA"/>
</dbReference>
<dbReference type="SUPFAM" id="SSF53756">
    <property type="entry name" value="UDP-Glycosyltransferase/glycogen phosphorylase"/>
    <property type="match status" value="1"/>
</dbReference>
<sequence length="474" mass="51953">MAAAATGETRGCGCHIVAVPFPGRGHVNAMMNLSRLLAARGAAVTFVVTEEWLGLIRSSSTHAEAAGIRIRTIPNVIPSEHGRAANHSGFLDAVATEMEAPFERLLDGLEGPPPAALVADAYVPWVVGVGNRRGVPVWSLFPMSAAFFSAYYHFDRLPAWLTDYEHAPDSGETIGNSDQRLGHYIARHASSSIRLSDLEPLIHDKRKVKHILATISSVRNAQSLLFTTMYELEASVIDSLRSVLSCPVYPIGPCVPYMTLEDQHTMSNGEVAGQRDYFTWLDSQPVNSVLYVSLGSFVSVSASQLEEIALGLVASQVKFFWILREQSPRVQELLAGINNGMILPWCEQLKVLCHHSVGGFLTHCGMNSTLEAVFAGVPMLALPLFFDQPIDGRLIVEEWKVGLNFRDWASKDDLIGREDIARAVKKLMSSDETETKALRERALELKEASRRAVDKGGSSYCNLSSLMETVCTPK</sequence>
<dbReference type="OrthoDB" id="5835829at2759"/>
<feature type="domain" description="Glycosyltransferase N-terminal" evidence="6">
    <location>
        <begin position="16"/>
        <end position="53"/>
    </location>
</feature>
<keyword evidence="2 4" id="KW-0328">Glycosyltransferase</keyword>
<evidence type="ECO:0000259" key="6">
    <source>
        <dbReference type="Pfam" id="PF26168"/>
    </source>
</evidence>
<gene>
    <name evidence="7" type="ORF">BDA96_03G354200</name>
</gene>
<protein>
    <recommendedName>
        <fullName evidence="5">Glycosyltransferase</fullName>
        <ecNumber evidence="5">2.4.1.-</ecNumber>
    </recommendedName>
</protein>
<dbReference type="CDD" id="cd03784">
    <property type="entry name" value="GT1_Gtf-like"/>
    <property type="match status" value="1"/>
</dbReference>
<evidence type="ECO:0000256" key="5">
    <source>
        <dbReference type="RuleBase" id="RU362057"/>
    </source>
</evidence>
<dbReference type="FunFam" id="3.40.50.2000:FF:000138">
    <property type="entry name" value="Glycosyltransferase"/>
    <property type="match status" value="1"/>
</dbReference>
<proteinExistence type="inferred from homology"/>
<accession>A0A921RG83</accession>
<dbReference type="InterPro" id="IPR058980">
    <property type="entry name" value="Glyco_transf_N"/>
</dbReference>
<dbReference type="KEGG" id="sbi:8055263"/>
<dbReference type="OMA" id="IFWDQMP"/>
<evidence type="ECO:0000256" key="2">
    <source>
        <dbReference type="ARBA" id="ARBA00022676"/>
    </source>
</evidence>
<dbReference type="InterPro" id="IPR035595">
    <property type="entry name" value="UDP_glycos_trans_CS"/>
</dbReference>
<dbReference type="Gramene" id="EES01622">
    <property type="protein sequence ID" value="EES01622"/>
    <property type="gene ID" value="SORBI_3003G328400"/>
</dbReference>
<dbReference type="AlphaFoldDB" id="A0A921RG83"/>
<dbReference type="Proteomes" id="UP000807115">
    <property type="component" value="Chromosome 3"/>
</dbReference>
<dbReference type="InterPro" id="IPR002213">
    <property type="entry name" value="UDP_glucos_trans"/>
</dbReference>
<keyword evidence="3 4" id="KW-0808">Transferase</keyword>
<dbReference type="Gene3D" id="3.40.50.2000">
    <property type="entry name" value="Glycogen Phosphorylase B"/>
    <property type="match status" value="2"/>
</dbReference>
<organism evidence="7 8">
    <name type="scientific">Sorghum bicolor</name>
    <name type="common">Sorghum</name>
    <name type="synonym">Sorghum vulgare</name>
    <dbReference type="NCBI Taxonomy" id="4558"/>
    <lineage>
        <taxon>Eukaryota</taxon>
        <taxon>Viridiplantae</taxon>
        <taxon>Streptophyta</taxon>
        <taxon>Embryophyta</taxon>
        <taxon>Tracheophyta</taxon>
        <taxon>Spermatophyta</taxon>
        <taxon>Magnoliopsida</taxon>
        <taxon>Liliopsida</taxon>
        <taxon>Poales</taxon>
        <taxon>Poaceae</taxon>
        <taxon>PACMAD clade</taxon>
        <taxon>Panicoideae</taxon>
        <taxon>Andropogonodae</taxon>
        <taxon>Andropogoneae</taxon>
        <taxon>Sorghinae</taxon>
        <taxon>Sorghum</taxon>
    </lineage>
</organism>
<dbReference type="EC" id="2.4.1.-" evidence="5"/>
<comment type="caution">
    <text evidence="7">The sequence shown here is derived from an EMBL/GenBank/DDBJ whole genome shotgun (WGS) entry which is preliminary data.</text>
</comment>
<name>A0A921RG83_SORBI</name>
<evidence type="ECO:0000313" key="8">
    <source>
        <dbReference type="Proteomes" id="UP000807115"/>
    </source>
</evidence>
<evidence type="ECO:0000256" key="3">
    <source>
        <dbReference type="ARBA" id="ARBA00022679"/>
    </source>
</evidence>
<dbReference type="PROSITE" id="PS00375">
    <property type="entry name" value="UDPGT"/>
    <property type="match status" value="1"/>
</dbReference>
<dbReference type="FunFam" id="3.40.50.2000:FF:000152">
    <property type="entry name" value="Glycosyltransferase"/>
    <property type="match status" value="1"/>
</dbReference>
<dbReference type="PANTHER" id="PTHR11926:SF1395">
    <property type="entry name" value="GLYCOSYLTRANSFERASE"/>
    <property type="match status" value="1"/>
</dbReference>
<evidence type="ECO:0000256" key="1">
    <source>
        <dbReference type="ARBA" id="ARBA00009995"/>
    </source>
</evidence>
<evidence type="ECO:0000256" key="4">
    <source>
        <dbReference type="RuleBase" id="RU003718"/>
    </source>
</evidence>
<dbReference type="GO" id="GO:0008194">
    <property type="term" value="F:UDP-glycosyltransferase activity"/>
    <property type="evidence" value="ECO:0007669"/>
    <property type="project" value="InterPro"/>
</dbReference>
<reference evidence="7" key="2">
    <citation type="submission" date="2020-10" db="EMBL/GenBank/DDBJ databases">
        <authorList>
            <person name="Cooper E.A."/>
            <person name="Brenton Z.W."/>
            <person name="Flinn B.S."/>
            <person name="Jenkins J."/>
            <person name="Shu S."/>
            <person name="Flowers D."/>
            <person name="Luo F."/>
            <person name="Wang Y."/>
            <person name="Xia P."/>
            <person name="Barry K."/>
            <person name="Daum C."/>
            <person name="Lipzen A."/>
            <person name="Yoshinaga Y."/>
            <person name="Schmutz J."/>
            <person name="Saski C."/>
            <person name="Vermerris W."/>
            <person name="Kresovich S."/>
        </authorList>
    </citation>
    <scope>NUCLEOTIDE SEQUENCE</scope>
</reference>
<dbReference type="PANTHER" id="PTHR11926">
    <property type="entry name" value="GLUCOSYL/GLUCURONOSYL TRANSFERASES"/>
    <property type="match status" value="1"/>
</dbReference>